<dbReference type="EC" id="4.2.1.1" evidence="2"/>
<keyword evidence="10" id="KW-1185">Reference proteome</keyword>
<feature type="domain" description="Alpha-carbonic anhydrase" evidence="8">
    <location>
        <begin position="46"/>
        <end position="306"/>
    </location>
</feature>
<keyword evidence="4" id="KW-0862">Zinc</keyword>
<dbReference type="Proteomes" id="UP000654370">
    <property type="component" value="Unassembled WGS sequence"/>
</dbReference>
<evidence type="ECO:0000256" key="6">
    <source>
        <dbReference type="ARBA" id="ARBA00048348"/>
    </source>
</evidence>
<dbReference type="OrthoDB" id="429145at2759"/>
<dbReference type="InterPro" id="IPR023561">
    <property type="entry name" value="Carbonic_anhydrase_a-class"/>
</dbReference>
<evidence type="ECO:0000256" key="5">
    <source>
        <dbReference type="ARBA" id="ARBA00023239"/>
    </source>
</evidence>
<evidence type="ECO:0000256" key="1">
    <source>
        <dbReference type="ARBA" id="ARBA00010718"/>
    </source>
</evidence>
<evidence type="ECO:0000256" key="4">
    <source>
        <dbReference type="ARBA" id="ARBA00022833"/>
    </source>
</evidence>
<dbReference type="SUPFAM" id="SSF51069">
    <property type="entry name" value="Carbonic anhydrase"/>
    <property type="match status" value="1"/>
</dbReference>
<evidence type="ECO:0000256" key="3">
    <source>
        <dbReference type="ARBA" id="ARBA00022723"/>
    </source>
</evidence>
<dbReference type="InterPro" id="IPR041891">
    <property type="entry name" value="Alpha_CA_prokaryot-like"/>
</dbReference>
<comment type="caution">
    <text evidence="9">The sequence shown here is derived from an EMBL/GenBank/DDBJ whole genome shotgun (WGS) entry which is preliminary data.</text>
</comment>
<comment type="catalytic activity">
    <reaction evidence="6">
        <text>hydrogencarbonate + H(+) = CO2 + H2O</text>
        <dbReference type="Rhea" id="RHEA:10748"/>
        <dbReference type="ChEBI" id="CHEBI:15377"/>
        <dbReference type="ChEBI" id="CHEBI:15378"/>
        <dbReference type="ChEBI" id="CHEBI:16526"/>
        <dbReference type="ChEBI" id="CHEBI:17544"/>
        <dbReference type="EC" id="4.2.1.1"/>
    </reaction>
</comment>
<proteinExistence type="inferred from homology"/>
<keyword evidence="5" id="KW-0456">Lyase</keyword>
<dbReference type="AlphaFoldDB" id="A0A8H7PCM2"/>
<dbReference type="InterPro" id="IPR001148">
    <property type="entry name" value="CA_dom"/>
</dbReference>
<comment type="similarity">
    <text evidence="1">Belongs to the alpha-carbonic anhydrase family.</text>
</comment>
<dbReference type="EMBL" id="JAEPQZ010000021">
    <property type="protein sequence ID" value="KAG2171431.1"/>
    <property type="molecule type" value="Genomic_DNA"/>
</dbReference>
<dbReference type="PROSITE" id="PS51257">
    <property type="entry name" value="PROKAR_LIPOPROTEIN"/>
    <property type="match status" value="1"/>
</dbReference>
<dbReference type="PANTHER" id="PTHR18952:SF265">
    <property type="entry name" value="CARBONIC ANHYDRASE"/>
    <property type="match status" value="1"/>
</dbReference>
<keyword evidence="7" id="KW-0732">Signal</keyword>
<protein>
    <recommendedName>
        <fullName evidence="2">carbonic anhydrase</fullName>
        <ecNumber evidence="2">4.2.1.1</ecNumber>
    </recommendedName>
</protein>
<keyword evidence="3" id="KW-0479">Metal-binding</keyword>
<dbReference type="SMART" id="SM01057">
    <property type="entry name" value="Carb_anhydrase"/>
    <property type="match status" value="1"/>
</dbReference>
<sequence length="306" mass="33822">MKSNILLLLSAVAIVSASCLRDPSVVTHHHKSLTRRNREEGSVPVSTFGYTALKGPLDWYGLNKATNGACAMGTMQSPINIDTDIGLAMEKVVLKIPDVSSAKFENLGTNVEVVVNGTLLVGRKEYKLQQFHFHTPSEHRFFEEFYPMEVHFVLQASGKKIYKKILFEMSTNWTFINDYLDSTIAVVGFVVQLCTSSESDSFLDDVFANIGDIETPGTFTETGPLTFGALEEHLHHNKIFQYSGSLTTPPCSEGVNWLISTEPLQLDVNTYNKVKSILKFNSRYTQNNLGGTNLLEVAAAELATSA</sequence>
<organism evidence="9 10">
    <name type="scientific">Mortierella isabellina</name>
    <name type="common">Filamentous fungus</name>
    <name type="synonym">Umbelopsis isabellina</name>
    <dbReference type="NCBI Taxonomy" id="91625"/>
    <lineage>
        <taxon>Eukaryota</taxon>
        <taxon>Fungi</taxon>
        <taxon>Fungi incertae sedis</taxon>
        <taxon>Mucoromycota</taxon>
        <taxon>Mucoromycotina</taxon>
        <taxon>Umbelopsidomycetes</taxon>
        <taxon>Umbelopsidales</taxon>
        <taxon>Umbelopsidaceae</taxon>
        <taxon>Umbelopsis</taxon>
    </lineage>
</organism>
<reference evidence="9" key="1">
    <citation type="submission" date="2020-12" db="EMBL/GenBank/DDBJ databases">
        <title>Metabolic potential, ecology and presence of endohyphal bacteria is reflected in genomic diversity of Mucoromycotina.</title>
        <authorList>
            <person name="Muszewska A."/>
            <person name="Okrasinska A."/>
            <person name="Steczkiewicz K."/>
            <person name="Drgas O."/>
            <person name="Orlowska M."/>
            <person name="Perlinska-Lenart U."/>
            <person name="Aleksandrzak-Piekarczyk T."/>
            <person name="Szatraj K."/>
            <person name="Zielenkiewicz U."/>
            <person name="Pilsyk S."/>
            <person name="Malc E."/>
            <person name="Mieczkowski P."/>
            <person name="Kruszewska J.S."/>
            <person name="Biernat P."/>
            <person name="Pawlowska J."/>
        </authorList>
    </citation>
    <scope>NUCLEOTIDE SEQUENCE</scope>
    <source>
        <strain evidence="9">WA0000067209</strain>
    </source>
</reference>
<dbReference type="GO" id="GO:0008270">
    <property type="term" value="F:zinc ion binding"/>
    <property type="evidence" value="ECO:0007669"/>
    <property type="project" value="InterPro"/>
</dbReference>
<dbReference type="Gene3D" id="3.10.200.10">
    <property type="entry name" value="Alpha carbonic anhydrase"/>
    <property type="match status" value="1"/>
</dbReference>
<dbReference type="PROSITE" id="PS51144">
    <property type="entry name" value="ALPHA_CA_2"/>
    <property type="match status" value="1"/>
</dbReference>
<accession>A0A8H7PCM2</accession>
<gene>
    <name evidence="9" type="ORF">INT43_009092</name>
</gene>
<evidence type="ECO:0000313" key="10">
    <source>
        <dbReference type="Proteomes" id="UP000654370"/>
    </source>
</evidence>
<dbReference type="InterPro" id="IPR036398">
    <property type="entry name" value="CA_dom_sf"/>
</dbReference>
<dbReference type="Pfam" id="PF00194">
    <property type="entry name" value="Carb_anhydrase"/>
    <property type="match status" value="1"/>
</dbReference>
<evidence type="ECO:0000259" key="8">
    <source>
        <dbReference type="PROSITE" id="PS51144"/>
    </source>
</evidence>
<dbReference type="CDD" id="cd03124">
    <property type="entry name" value="alpha_CA_prokaryotic_like"/>
    <property type="match status" value="1"/>
</dbReference>
<name>A0A8H7PCM2_MORIS</name>
<feature type="signal peptide" evidence="7">
    <location>
        <begin position="1"/>
        <end position="17"/>
    </location>
</feature>
<feature type="chain" id="PRO_5034333547" description="carbonic anhydrase" evidence="7">
    <location>
        <begin position="18"/>
        <end position="306"/>
    </location>
</feature>
<evidence type="ECO:0000256" key="7">
    <source>
        <dbReference type="SAM" id="SignalP"/>
    </source>
</evidence>
<evidence type="ECO:0000256" key="2">
    <source>
        <dbReference type="ARBA" id="ARBA00012925"/>
    </source>
</evidence>
<dbReference type="GO" id="GO:0004089">
    <property type="term" value="F:carbonate dehydratase activity"/>
    <property type="evidence" value="ECO:0007669"/>
    <property type="project" value="UniProtKB-EC"/>
</dbReference>
<evidence type="ECO:0000313" key="9">
    <source>
        <dbReference type="EMBL" id="KAG2171431.1"/>
    </source>
</evidence>
<dbReference type="PANTHER" id="PTHR18952">
    <property type="entry name" value="CARBONIC ANHYDRASE"/>
    <property type="match status" value="1"/>
</dbReference>